<name>A0A1W9RZR1_9BACT</name>
<dbReference type="GO" id="GO:0005829">
    <property type="term" value="C:cytosol"/>
    <property type="evidence" value="ECO:0007669"/>
    <property type="project" value="TreeGrafter"/>
</dbReference>
<accession>A0A1W9RZR1</accession>
<dbReference type="NCBIfam" id="TIGR00460">
    <property type="entry name" value="fmt"/>
    <property type="match status" value="1"/>
</dbReference>
<keyword evidence="4" id="KW-0648">Protein biosynthesis</keyword>
<gene>
    <name evidence="7" type="ORF">B6D57_04995</name>
</gene>
<dbReference type="Gene3D" id="3.40.50.12230">
    <property type="match status" value="1"/>
</dbReference>
<evidence type="ECO:0000256" key="1">
    <source>
        <dbReference type="ARBA" id="ARBA00010699"/>
    </source>
</evidence>
<comment type="similarity">
    <text evidence="1">Belongs to the Fmt family.</text>
</comment>
<protein>
    <recommendedName>
        <fullName evidence="2">methionyl-tRNA formyltransferase</fullName>
        <ecNumber evidence="2">2.1.2.9</ecNumber>
    </recommendedName>
</protein>
<dbReference type="Pfam" id="PF00551">
    <property type="entry name" value="Formyl_trans_N"/>
    <property type="match status" value="1"/>
</dbReference>
<organism evidence="7 8">
    <name type="scientific">Candidatus Coatesbacteria bacterium 4484_99</name>
    <dbReference type="NCBI Taxonomy" id="1970774"/>
    <lineage>
        <taxon>Bacteria</taxon>
        <taxon>Candidatus Coatesiibacteriota</taxon>
    </lineage>
</organism>
<dbReference type="Pfam" id="PF02911">
    <property type="entry name" value="Formyl_trans_C"/>
    <property type="match status" value="1"/>
</dbReference>
<dbReference type="InterPro" id="IPR041711">
    <property type="entry name" value="Met-tRNA-FMT_N"/>
</dbReference>
<dbReference type="InterPro" id="IPR005793">
    <property type="entry name" value="Formyl_trans_C"/>
</dbReference>
<comment type="caution">
    <text evidence="7">The sequence shown here is derived from an EMBL/GenBank/DDBJ whole genome shotgun (WGS) entry which is preliminary data.</text>
</comment>
<dbReference type="EC" id="2.1.2.9" evidence="2"/>
<keyword evidence="3 7" id="KW-0808">Transferase</keyword>
<dbReference type="InterPro" id="IPR036477">
    <property type="entry name" value="Formyl_transf_N_sf"/>
</dbReference>
<evidence type="ECO:0000313" key="8">
    <source>
        <dbReference type="Proteomes" id="UP000192611"/>
    </source>
</evidence>
<evidence type="ECO:0000259" key="5">
    <source>
        <dbReference type="Pfam" id="PF00551"/>
    </source>
</evidence>
<dbReference type="CDD" id="cd08646">
    <property type="entry name" value="FMT_core_Met-tRNA-FMT_N"/>
    <property type="match status" value="1"/>
</dbReference>
<dbReference type="GO" id="GO:0004479">
    <property type="term" value="F:methionyl-tRNA formyltransferase activity"/>
    <property type="evidence" value="ECO:0007669"/>
    <property type="project" value="UniProtKB-EC"/>
</dbReference>
<dbReference type="InterPro" id="IPR011034">
    <property type="entry name" value="Formyl_transferase-like_C_sf"/>
</dbReference>
<proteinExistence type="inferred from homology"/>
<reference evidence="8" key="1">
    <citation type="submission" date="2017-03" db="EMBL/GenBank/DDBJ databases">
        <title>Novel pathways for hydrocarbon cycling and metabolic interdependencies in hydrothermal sediment communities.</title>
        <authorList>
            <person name="Dombrowski N."/>
            <person name="Seitz K."/>
            <person name="Teske A."/>
            <person name="Baker B."/>
        </authorList>
    </citation>
    <scope>NUCLEOTIDE SEQUENCE [LARGE SCALE GENOMIC DNA]</scope>
</reference>
<evidence type="ECO:0000259" key="6">
    <source>
        <dbReference type="Pfam" id="PF02911"/>
    </source>
</evidence>
<feature type="domain" description="Formyl transferase C-terminal" evidence="6">
    <location>
        <begin position="130"/>
        <end position="227"/>
    </location>
</feature>
<dbReference type="InterPro" id="IPR044135">
    <property type="entry name" value="Met-tRNA-FMT_C"/>
</dbReference>
<evidence type="ECO:0000313" key="7">
    <source>
        <dbReference type="EMBL" id="OQX90081.1"/>
    </source>
</evidence>
<dbReference type="SUPFAM" id="SSF50486">
    <property type="entry name" value="FMT C-terminal domain-like"/>
    <property type="match status" value="1"/>
</dbReference>
<dbReference type="CDD" id="cd08704">
    <property type="entry name" value="Met_tRNA_FMT_C"/>
    <property type="match status" value="1"/>
</dbReference>
<evidence type="ECO:0000256" key="2">
    <source>
        <dbReference type="ARBA" id="ARBA00012261"/>
    </source>
</evidence>
<dbReference type="InterPro" id="IPR002376">
    <property type="entry name" value="Formyl_transf_N"/>
</dbReference>
<feature type="domain" description="Formyl transferase N-terminal" evidence="5">
    <location>
        <begin position="2"/>
        <end position="107"/>
    </location>
</feature>
<dbReference type="PANTHER" id="PTHR11138:SF5">
    <property type="entry name" value="METHIONYL-TRNA FORMYLTRANSFERASE, MITOCHONDRIAL"/>
    <property type="match status" value="1"/>
</dbReference>
<dbReference type="PANTHER" id="PTHR11138">
    <property type="entry name" value="METHIONYL-TRNA FORMYLTRANSFERASE"/>
    <property type="match status" value="1"/>
</dbReference>
<evidence type="ECO:0000256" key="3">
    <source>
        <dbReference type="ARBA" id="ARBA00022679"/>
    </source>
</evidence>
<dbReference type="Proteomes" id="UP000192611">
    <property type="component" value="Unassembled WGS sequence"/>
</dbReference>
<sequence length="236" mass="26232">MKSIRPDYIVVVAYGEKLSTEVLSLPKKGSINLHASLLPELRGAAPINWAIIRGYKKTGVTTMLMSEKIDAGEILLQCETNISADENAEMLHNRLSHIGADILPSTIIGHFKGRIKPRPQEIERVSYAPKILKEHCKINWEETDGIIHNLIRGLSPKPLAFTYLDDTLVKIVKSRLSDAEKSGEPGEILNITKEGALVSTGARPILVTELQIAGKRIMTPYQLLQGRQIKSGQRFY</sequence>
<dbReference type="PROSITE" id="PS00373">
    <property type="entry name" value="GART"/>
    <property type="match status" value="1"/>
</dbReference>
<dbReference type="AlphaFoldDB" id="A0A1W9RZR1"/>
<dbReference type="SUPFAM" id="SSF53328">
    <property type="entry name" value="Formyltransferase"/>
    <property type="match status" value="1"/>
</dbReference>
<dbReference type="EMBL" id="NATQ01000105">
    <property type="protein sequence ID" value="OQX90081.1"/>
    <property type="molecule type" value="Genomic_DNA"/>
</dbReference>
<dbReference type="InterPro" id="IPR001555">
    <property type="entry name" value="GART_AS"/>
</dbReference>
<evidence type="ECO:0000256" key="4">
    <source>
        <dbReference type="ARBA" id="ARBA00022917"/>
    </source>
</evidence>
<dbReference type="InterPro" id="IPR005794">
    <property type="entry name" value="Fmt"/>
</dbReference>